<name>A0A249PDP8_9HYPH</name>
<evidence type="ECO:0000313" key="1">
    <source>
        <dbReference type="EMBL" id="ASY64063.1"/>
    </source>
</evidence>
<sequence length="48" mass="5345">MDAVQICDGSPAEFHHDACHFASTVPTGFPRERATGNRPRRHLAIEEL</sequence>
<evidence type="ECO:0000313" key="2">
    <source>
        <dbReference type="Proteomes" id="UP000217211"/>
    </source>
</evidence>
<organism evidence="1 2">
    <name type="scientific">Sinorhizobium sojae CCBAU 05684</name>
    <dbReference type="NCBI Taxonomy" id="716928"/>
    <lineage>
        <taxon>Bacteria</taxon>
        <taxon>Pseudomonadati</taxon>
        <taxon>Pseudomonadota</taxon>
        <taxon>Alphaproteobacteria</taxon>
        <taxon>Hyphomicrobiales</taxon>
        <taxon>Rhizobiaceae</taxon>
        <taxon>Sinorhizobium/Ensifer group</taxon>
        <taxon>Sinorhizobium</taxon>
    </lineage>
</organism>
<proteinExistence type="predicted"/>
<accession>A0A249PDP8</accession>
<dbReference type="AlphaFoldDB" id="A0A249PDP8"/>
<keyword evidence="2" id="KW-1185">Reference proteome</keyword>
<dbReference type="Proteomes" id="UP000217211">
    <property type="component" value="Chromosome"/>
</dbReference>
<protein>
    <submittedName>
        <fullName evidence="1">Uncharacterized protein</fullName>
    </submittedName>
</protein>
<dbReference type="EMBL" id="CP023067">
    <property type="protein sequence ID" value="ASY64063.1"/>
    <property type="molecule type" value="Genomic_DNA"/>
</dbReference>
<dbReference type="KEGG" id="esj:SJ05684_c26300"/>
<gene>
    <name evidence="1" type="ORF">SJ05684_c26300</name>
</gene>
<reference evidence="1 2" key="1">
    <citation type="submission" date="2017-08" db="EMBL/GenBank/DDBJ databases">
        <title>Multipartite genome sequences of Sinorhizobium species nodulating soybeans.</title>
        <authorList>
            <person name="Tian C.F."/>
        </authorList>
    </citation>
    <scope>NUCLEOTIDE SEQUENCE [LARGE SCALE GENOMIC DNA]</scope>
    <source>
        <strain evidence="1 2">CCBAU 05684</strain>
    </source>
</reference>